<comment type="caution">
    <text evidence="9">The sequence shown here is derived from an EMBL/GenBank/DDBJ whole genome shotgun (WGS) entry which is preliminary data.</text>
</comment>
<keyword evidence="10" id="KW-1185">Reference proteome</keyword>
<dbReference type="InterPro" id="IPR005017">
    <property type="entry name" value="OMPP1/FadL/TodX"/>
</dbReference>
<keyword evidence="7" id="KW-0998">Cell outer membrane</keyword>
<evidence type="ECO:0000256" key="7">
    <source>
        <dbReference type="ARBA" id="ARBA00023237"/>
    </source>
</evidence>
<evidence type="ECO:0000256" key="1">
    <source>
        <dbReference type="ARBA" id="ARBA00004571"/>
    </source>
</evidence>
<keyword evidence="5 8" id="KW-0732">Signal</keyword>
<dbReference type="Gene3D" id="2.40.160.60">
    <property type="entry name" value="Outer membrane protein transport protein (OMPP1/FadL/TodX)"/>
    <property type="match status" value="1"/>
</dbReference>
<evidence type="ECO:0000256" key="2">
    <source>
        <dbReference type="ARBA" id="ARBA00008163"/>
    </source>
</evidence>
<dbReference type="PANTHER" id="PTHR35093:SF8">
    <property type="entry name" value="OUTER MEMBRANE PROTEIN NMB0088-RELATED"/>
    <property type="match status" value="1"/>
</dbReference>
<evidence type="ECO:0000256" key="4">
    <source>
        <dbReference type="ARBA" id="ARBA00022692"/>
    </source>
</evidence>
<sequence length="365" mass="38861">MMKTLAPAGAMALALSTTAAMATVERSPQSMAILFEPGRYFELGISNVNPKVSGTVGGGALGSGDMTRSYQSLSFGMKMPITPDLDVALIIDEPIGADLLYPTGTGYPLAGSNAEINSVGVTGVLRYRFNENMSAYGGLRAVRTNGEVELFTPSFTYRMSVDDDVAFGWLLGAAYELPQYAARVAVTYNSRLKHNFDASEALTTGLGTMSQDTAFSTIIPESVNIEAQTGIAADTLLMGGIRWVKWTDFDITPPLYESVTGGTLVSYRTEAVVYSIGIGRRFNENWSGALMASYQTDGFTPTSNLGPTDGQRSIGVAVTYTQDNIKVTGGLRYIDLGDATTVPPIGGQFNDNHAIAAGLRIGYTF</sequence>
<feature type="chain" id="PRO_5046990491" evidence="8">
    <location>
        <begin position="23"/>
        <end position="365"/>
    </location>
</feature>
<dbReference type="EMBL" id="JBHTFQ010000002">
    <property type="protein sequence ID" value="MFC7703397.1"/>
    <property type="molecule type" value="Genomic_DNA"/>
</dbReference>
<evidence type="ECO:0000256" key="6">
    <source>
        <dbReference type="ARBA" id="ARBA00023136"/>
    </source>
</evidence>
<accession>A0ABW2UFD9</accession>
<gene>
    <name evidence="9" type="ORF">ACFQXB_04215</name>
</gene>
<evidence type="ECO:0000256" key="5">
    <source>
        <dbReference type="ARBA" id="ARBA00022729"/>
    </source>
</evidence>
<evidence type="ECO:0000313" key="9">
    <source>
        <dbReference type="EMBL" id="MFC7703397.1"/>
    </source>
</evidence>
<proteinExistence type="inferred from homology"/>
<evidence type="ECO:0000313" key="10">
    <source>
        <dbReference type="Proteomes" id="UP001596516"/>
    </source>
</evidence>
<protein>
    <submittedName>
        <fullName evidence="9">OmpP1/FadL family transporter</fullName>
    </submittedName>
</protein>
<dbReference type="RefSeq" id="WP_377399624.1">
    <property type="nucleotide sequence ID" value="NZ_JBHTFQ010000002.1"/>
</dbReference>
<organism evidence="9 10">
    <name type="scientific">Plastorhodobacter daqingensis</name>
    <dbReference type="NCBI Taxonomy" id="1387281"/>
    <lineage>
        <taxon>Bacteria</taxon>
        <taxon>Pseudomonadati</taxon>
        <taxon>Pseudomonadota</taxon>
        <taxon>Alphaproteobacteria</taxon>
        <taxon>Rhodobacterales</taxon>
        <taxon>Paracoccaceae</taxon>
        <taxon>Plastorhodobacter</taxon>
    </lineage>
</organism>
<evidence type="ECO:0000256" key="3">
    <source>
        <dbReference type="ARBA" id="ARBA00022452"/>
    </source>
</evidence>
<comment type="similarity">
    <text evidence="2">Belongs to the OmpP1/FadL family.</text>
</comment>
<keyword evidence="6" id="KW-0472">Membrane</keyword>
<dbReference type="SUPFAM" id="SSF56935">
    <property type="entry name" value="Porins"/>
    <property type="match status" value="1"/>
</dbReference>
<keyword evidence="3" id="KW-1134">Transmembrane beta strand</keyword>
<name>A0ABW2UFD9_9RHOB</name>
<evidence type="ECO:0000256" key="8">
    <source>
        <dbReference type="SAM" id="SignalP"/>
    </source>
</evidence>
<feature type="signal peptide" evidence="8">
    <location>
        <begin position="1"/>
        <end position="22"/>
    </location>
</feature>
<dbReference type="PANTHER" id="PTHR35093">
    <property type="entry name" value="OUTER MEMBRANE PROTEIN NMB0088-RELATED"/>
    <property type="match status" value="1"/>
</dbReference>
<keyword evidence="4" id="KW-0812">Transmembrane</keyword>
<comment type="subcellular location">
    <subcellularLocation>
        <location evidence="1">Cell outer membrane</location>
        <topology evidence="1">Multi-pass membrane protein</topology>
    </subcellularLocation>
</comment>
<dbReference type="Proteomes" id="UP001596516">
    <property type="component" value="Unassembled WGS sequence"/>
</dbReference>
<reference evidence="10" key="1">
    <citation type="journal article" date="2019" name="Int. J. Syst. Evol. Microbiol.">
        <title>The Global Catalogue of Microorganisms (GCM) 10K type strain sequencing project: providing services to taxonomists for standard genome sequencing and annotation.</title>
        <authorList>
            <consortium name="The Broad Institute Genomics Platform"/>
            <consortium name="The Broad Institute Genome Sequencing Center for Infectious Disease"/>
            <person name="Wu L."/>
            <person name="Ma J."/>
        </authorList>
    </citation>
    <scope>NUCLEOTIDE SEQUENCE [LARGE SCALE GENOMIC DNA]</scope>
    <source>
        <strain evidence="10">CGMCC 1.12750</strain>
    </source>
</reference>
<dbReference type="Pfam" id="PF03349">
    <property type="entry name" value="Toluene_X"/>
    <property type="match status" value="1"/>
</dbReference>